<feature type="binding site" evidence="2">
    <location>
        <position position="183"/>
    </location>
    <ligand>
        <name>Fe cation</name>
        <dbReference type="ChEBI" id="CHEBI:24875"/>
        <label>1</label>
    </ligand>
</feature>
<dbReference type="PIRSF" id="PIRSF004789">
    <property type="entry name" value="DR1281"/>
    <property type="match status" value="1"/>
</dbReference>
<keyword evidence="2" id="KW-0479">Metal-binding</keyword>
<feature type="binding site" evidence="2">
    <location>
        <position position="156"/>
    </location>
    <ligand>
        <name>Fe cation</name>
        <dbReference type="ChEBI" id="CHEBI:24875"/>
        <label>2</label>
    </ligand>
</feature>
<proteinExistence type="predicted"/>
<dbReference type="AlphaFoldDB" id="A0AAU7B3N5"/>
<dbReference type="SUPFAM" id="SSF56300">
    <property type="entry name" value="Metallo-dependent phosphatases"/>
    <property type="match status" value="1"/>
</dbReference>
<dbReference type="EMBL" id="CP114014">
    <property type="protein sequence ID" value="XAY08546.1"/>
    <property type="molecule type" value="Genomic_DNA"/>
</dbReference>
<sequence>MSDGRSTRILFIGDLVGGLGRRTLLGLLPRLREQHEPTFVVVNGENVAGGLGITPKIADELFAAGVDVITLGNHTYHRREIYSYLDDNERILRPANYLASQPGHGSCIVEVGGVRLGVVNLSGNVFLRAGRPAFTEMDAVLGRLEGKTDHILVDMHAEATSEKVALGWYLDGEVTAVVGTHTHVPTADLRVLPKGTAYITDVGMTGPRGGVIGVKREQAIESLRTHMNVRFETSEEDPWLMGVLITCDPDRRHRATAIEQLLVPWDG</sequence>
<feature type="binding site" evidence="2">
    <location>
        <position position="181"/>
    </location>
    <ligand>
        <name>Fe cation</name>
        <dbReference type="ChEBI" id="CHEBI:24875"/>
        <label>2</label>
    </ligand>
</feature>
<dbReference type="EC" id="3.1.4.16" evidence="3"/>
<evidence type="ECO:0000256" key="2">
    <source>
        <dbReference type="PIRSR" id="PIRSR004789-51"/>
    </source>
</evidence>
<dbReference type="InterPro" id="IPR029052">
    <property type="entry name" value="Metallo-depent_PP-like"/>
</dbReference>
<feature type="active site" description="Proton donor" evidence="1">
    <location>
        <position position="74"/>
    </location>
</feature>
<dbReference type="PANTHER" id="PTHR36303:SF1">
    <property type="entry name" value="2',3'-CYCLIC-NUCLEOTIDE 2'-PHOSPHODIESTERASE"/>
    <property type="match status" value="1"/>
</dbReference>
<feature type="binding site" evidence="2">
    <location>
        <position position="14"/>
    </location>
    <ligand>
        <name>Fe cation</name>
        <dbReference type="ChEBI" id="CHEBI:24875"/>
        <label>1</label>
    </ligand>
</feature>
<evidence type="ECO:0000313" key="3">
    <source>
        <dbReference type="EMBL" id="XAY08546.1"/>
    </source>
</evidence>
<feature type="binding site" evidence="2">
    <location>
        <position position="73"/>
    </location>
    <ligand>
        <name>Fe cation</name>
        <dbReference type="ChEBI" id="CHEBI:24875"/>
        <label>2</label>
    </ligand>
</feature>
<reference evidence="3" key="1">
    <citation type="submission" date="2022-12" db="EMBL/GenBank/DDBJ databases">
        <title>Paraconexibacter alkalitolerans sp. nov. and Baekduia alba sp. nov., isolated from soil and emended description of the genera Paraconexibacter (Chun et al., 2020) and Baekduia (An et al., 2020).</title>
        <authorList>
            <person name="Vieira S."/>
            <person name="Huber K.J."/>
            <person name="Geppert A."/>
            <person name="Wolf J."/>
            <person name="Neumann-Schaal M."/>
            <person name="Muesken M."/>
            <person name="Overmann J."/>
        </authorList>
    </citation>
    <scope>NUCLEOTIDE SEQUENCE</scope>
    <source>
        <strain evidence="3">AEG42_29</strain>
    </source>
</reference>
<dbReference type="GO" id="GO:0008663">
    <property type="term" value="F:2',3'-cyclic-nucleotide 2'-phosphodiesterase activity"/>
    <property type="evidence" value="ECO:0007669"/>
    <property type="project" value="UniProtKB-EC"/>
</dbReference>
<dbReference type="Gene3D" id="3.60.21.10">
    <property type="match status" value="1"/>
</dbReference>
<dbReference type="GO" id="GO:0004113">
    <property type="term" value="F:2',3'-cyclic-nucleotide 3'-phosphodiesterase activity"/>
    <property type="evidence" value="ECO:0007669"/>
    <property type="project" value="TreeGrafter"/>
</dbReference>
<evidence type="ECO:0000256" key="1">
    <source>
        <dbReference type="PIRSR" id="PIRSR004789-50"/>
    </source>
</evidence>
<protein>
    <submittedName>
        <fullName evidence="3">2',3'-cyclic-nucleotide 2'-phosphodiesterase</fullName>
        <ecNumber evidence="3">3.1.4.16</ecNumber>
    </submittedName>
</protein>
<dbReference type="RefSeq" id="WP_354699724.1">
    <property type="nucleotide sequence ID" value="NZ_CP114014.1"/>
</dbReference>
<dbReference type="NCBIfam" id="TIGR00282">
    <property type="entry name" value="TIGR00282 family metallophosphoesterase"/>
    <property type="match status" value="1"/>
</dbReference>
<feature type="binding site" evidence="2">
    <location>
        <position position="45"/>
    </location>
    <ligand>
        <name>Fe cation</name>
        <dbReference type="ChEBI" id="CHEBI:24875"/>
        <label>1</label>
    </ligand>
</feature>
<dbReference type="PANTHER" id="PTHR36303">
    <property type="entry name" value="2',3'-CYCLIC-NUCLEOTIDE 2'-PHOSPHODIESTERASE"/>
    <property type="match status" value="1"/>
</dbReference>
<organism evidence="3">
    <name type="scientific">Paraconexibacter sp. AEG42_29</name>
    <dbReference type="NCBI Taxonomy" id="2997339"/>
    <lineage>
        <taxon>Bacteria</taxon>
        <taxon>Bacillati</taxon>
        <taxon>Actinomycetota</taxon>
        <taxon>Thermoleophilia</taxon>
        <taxon>Solirubrobacterales</taxon>
        <taxon>Paraconexibacteraceae</taxon>
        <taxon>Paraconexibacter</taxon>
    </lineage>
</organism>
<feature type="binding site" evidence="2">
    <location>
        <position position="46"/>
    </location>
    <ligand>
        <name>Fe cation</name>
        <dbReference type="ChEBI" id="CHEBI:24875"/>
        <label>1</label>
    </ligand>
</feature>
<dbReference type="KEGG" id="parq:DSM112329_05448"/>
<name>A0AAU7B3N5_9ACTN</name>
<dbReference type="InterPro" id="IPR005235">
    <property type="entry name" value="YmdB-like"/>
</dbReference>
<keyword evidence="3" id="KW-0378">Hydrolase</keyword>
<accession>A0AAU7B3N5</accession>
<dbReference type="Pfam" id="PF13277">
    <property type="entry name" value="YmdB"/>
    <property type="match status" value="1"/>
</dbReference>
<dbReference type="GO" id="GO:0046872">
    <property type="term" value="F:metal ion binding"/>
    <property type="evidence" value="ECO:0007669"/>
    <property type="project" value="UniProtKB-KW"/>
</dbReference>
<feature type="binding site" evidence="2">
    <location>
        <position position="45"/>
    </location>
    <ligand>
        <name>Fe cation</name>
        <dbReference type="ChEBI" id="CHEBI:24875"/>
        <label>2</label>
    </ligand>
</feature>
<gene>
    <name evidence="3" type="primary">ymdB</name>
    <name evidence="3" type="ORF">DSM112329_05448</name>
</gene>